<reference evidence="10 12" key="2">
    <citation type="submission" date="2018-11" db="EMBL/GenBank/DDBJ databases">
        <authorList>
            <consortium name="Pathogen Informatics"/>
        </authorList>
    </citation>
    <scope>NUCLEOTIDE SEQUENCE [LARGE SCALE GENOMIC DNA]</scope>
</reference>
<feature type="transmembrane region" description="Helical" evidence="9">
    <location>
        <begin position="413"/>
        <end position="430"/>
    </location>
</feature>
<dbReference type="InterPro" id="IPR007255">
    <property type="entry name" value="COG8"/>
</dbReference>
<sequence>RNFFGNFEDIFGNYRKEKQSISSQLLHIQQQISDLAYNNYRIYADAGSTTEYCRKTAVILTDNLVDSINTDIDGIRNSLKEFNTKKSAILTELNYLKLAESKRSHLWDILSLPARMDICIRAGYYEIAYSITNCAVQLQQHGLTKNPAIKAVVDKIIEARHYLLDELFNRFAGPIDLATSIQIMNNIRKIPNLSAIQLRVAVLQYRDIYLEKQISEIKEQPDFILRVVDVYRDCMYDTIVLYLAVFPDGEIIKRDPNVNPRWDVWQETEQSAILSEWAIQKLDSLKVENKSNIDVGTLSSKLMNFAFSFGSMGMDFRIQTANVMHEFTMARFTERIQKATSKIANLEKLIIEGDIEEMEFLAHSSVSIQPSPPSALALWDDLCIYGNELLEAMNELRNGLSLLQVFLVFECEYRFFQIFSIYIYIIFSFCKNRSIIIILI</sequence>
<evidence type="ECO:0000313" key="13">
    <source>
        <dbReference type="WBParaSite" id="DME_0000111301-mRNA-1"/>
    </source>
</evidence>
<keyword evidence="7 9" id="KW-0472">Membrane</keyword>
<dbReference type="STRING" id="318479.A0A158Q2Y2"/>
<keyword evidence="9" id="KW-1133">Transmembrane helix</keyword>
<keyword evidence="4" id="KW-0813">Transport</keyword>
<dbReference type="PANTHER" id="PTHR21311">
    <property type="entry name" value="CONSERVED OLIGOMERIC GOLGI COMPLEX COMPONENT 8"/>
    <property type="match status" value="1"/>
</dbReference>
<evidence type="ECO:0000313" key="12">
    <source>
        <dbReference type="Proteomes" id="UP000274756"/>
    </source>
</evidence>
<evidence type="ECO:0000256" key="6">
    <source>
        <dbReference type="ARBA" id="ARBA00023034"/>
    </source>
</evidence>
<dbReference type="SUPFAM" id="SSF74788">
    <property type="entry name" value="Cullin repeat-like"/>
    <property type="match status" value="1"/>
</dbReference>
<dbReference type="Proteomes" id="UP000038040">
    <property type="component" value="Unplaced"/>
</dbReference>
<evidence type="ECO:0000313" key="10">
    <source>
        <dbReference type="EMBL" id="VDN55500.1"/>
    </source>
</evidence>
<dbReference type="GO" id="GO:0000139">
    <property type="term" value="C:Golgi membrane"/>
    <property type="evidence" value="ECO:0007669"/>
    <property type="project" value="UniProtKB-SubCell"/>
</dbReference>
<reference evidence="13" key="1">
    <citation type="submission" date="2016-04" db="UniProtKB">
        <authorList>
            <consortium name="WormBaseParasite"/>
        </authorList>
    </citation>
    <scope>IDENTIFICATION</scope>
</reference>
<evidence type="ECO:0000256" key="8">
    <source>
        <dbReference type="ARBA" id="ARBA00031347"/>
    </source>
</evidence>
<comment type="similarity">
    <text evidence="2">Belongs to the COG8 family.</text>
</comment>
<protein>
    <recommendedName>
        <fullName evidence="3">Conserved oligomeric Golgi complex subunit 8</fullName>
    </recommendedName>
    <alternativeName>
        <fullName evidence="8">Component of oligomeric Golgi complex 8</fullName>
    </alternativeName>
</protein>
<dbReference type="EMBL" id="UYYG01001152">
    <property type="protein sequence ID" value="VDN55500.1"/>
    <property type="molecule type" value="Genomic_DNA"/>
</dbReference>
<evidence type="ECO:0000256" key="7">
    <source>
        <dbReference type="ARBA" id="ARBA00023136"/>
    </source>
</evidence>
<organism evidence="11 13">
    <name type="scientific">Dracunculus medinensis</name>
    <name type="common">Guinea worm</name>
    <dbReference type="NCBI Taxonomy" id="318479"/>
    <lineage>
        <taxon>Eukaryota</taxon>
        <taxon>Metazoa</taxon>
        <taxon>Ecdysozoa</taxon>
        <taxon>Nematoda</taxon>
        <taxon>Chromadorea</taxon>
        <taxon>Rhabditida</taxon>
        <taxon>Spirurina</taxon>
        <taxon>Dracunculoidea</taxon>
        <taxon>Dracunculidae</taxon>
        <taxon>Dracunculus</taxon>
    </lineage>
</organism>
<proteinExistence type="inferred from homology"/>
<keyword evidence="6" id="KW-0333">Golgi apparatus</keyword>
<dbReference type="GO" id="GO:0017119">
    <property type="term" value="C:Golgi transport complex"/>
    <property type="evidence" value="ECO:0007669"/>
    <property type="project" value="InterPro"/>
</dbReference>
<dbReference type="GO" id="GO:0006891">
    <property type="term" value="P:intra-Golgi vesicle-mediated transport"/>
    <property type="evidence" value="ECO:0007669"/>
    <property type="project" value="TreeGrafter"/>
</dbReference>
<keyword evidence="5" id="KW-0653">Protein transport</keyword>
<dbReference type="WBParaSite" id="DME_0000111301-mRNA-1">
    <property type="protein sequence ID" value="DME_0000111301-mRNA-1"/>
    <property type="gene ID" value="DME_0000111301"/>
</dbReference>
<accession>A0A158Q2Y2</accession>
<keyword evidence="9" id="KW-0812">Transmembrane</keyword>
<gene>
    <name evidence="10" type="ORF">DME_LOCUS5473</name>
</gene>
<dbReference type="OrthoDB" id="1661054at2759"/>
<dbReference type="AlphaFoldDB" id="A0A158Q2Y2"/>
<evidence type="ECO:0000256" key="9">
    <source>
        <dbReference type="SAM" id="Phobius"/>
    </source>
</evidence>
<evidence type="ECO:0000256" key="4">
    <source>
        <dbReference type="ARBA" id="ARBA00022448"/>
    </source>
</evidence>
<dbReference type="Pfam" id="PF04124">
    <property type="entry name" value="Dor1"/>
    <property type="match status" value="1"/>
</dbReference>
<evidence type="ECO:0000256" key="1">
    <source>
        <dbReference type="ARBA" id="ARBA00004395"/>
    </source>
</evidence>
<comment type="subcellular location">
    <subcellularLocation>
        <location evidence="1">Golgi apparatus membrane</location>
        <topology evidence="1">Peripheral membrane protein</topology>
    </subcellularLocation>
</comment>
<name>A0A158Q2Y2_DRAME</name>
<dbReference type="GO" id="GO:0015031">
    <property type="term" value="P:protein transport"/>
    <property type="evidence" value="ECO:0007669"/>
    <property type="project" value="UniProtKB-KW"/>
</dbReference>
<dbReference type="PANTHER" id="PTHR21311:SF0">
    <property type="entry name" value="CONSERVED OLIGOMERIC GOLGI COMPLEX SUBUNIT 8"/>
    <property type="match status" value="1"/>
</dbReference>
<dbReference type="Proteomes" id="UP000274756">
    <property type="component" value="Unassembled WGS sequence"/>
</dbReference>
<evidence type="ECO:0000256" key="3">
    <source>
        <dbReference type="ARBA" id="ARBA00020983"/>
    </source>
</evidence>
<dbReference type="InterPro" id="IPR016159">
    <property type="entry name" value="Cullin_repeat-like_dom_sf"/>
</dbReference>
<evidence type="ECO:0000256" key="5">
    <source>
        <dbReference type="ARBA" id="ARBA00022927"/>
    </source>
</evidence>
<evidence type="ECO:0000256" key="2">
    <source>
        <dbReference type="ARBA" id="ARBA00006419"/>
    </source>
</evidence>
<evidence type="ECO:0000313" key="11">
    <source>
        <dbReference type="Proteomes" id="UP000038040"/>
    </source>
</evidence>
<keyword evidence="12" id="KW-1185">Reference proteome</keyword>